<feature type="compositionally biased region" description="Basic and acidic residues" evidence="1">
    <location>
        <begin position="1461"/>
        <end position="1510"/>
    </location>
</feature>
<feature type="region of interest" description="Disordered" evidence="1">
    <location>
        <begin position="1263"/>
        <end position="1285"/>
    </location>
</feature>
<evidence type="ECO:0000313" key="3">
    <source>
        <dbReference type="EMBL" id="MDL5160496.1"/>
    </source>
</evidence>
<dbReference type="Gene3D" id="2.30.30.940">
    <property type="match status" value="1"/>
</dbReference>
<evidence type="ECO:0000259" key="2">
    <source>
        <dbReference type="Pfam" id="PF08751"/>
    </source>
</evidence>
<dbReference type="SUPFAM" id="SSF55464">
    <property type="entry name" value="Origin of replication-binding domain, RBD-like"/>
    <property type="match status" value="1"/>
</dbReference>
<feature type="compositionally biased region" description="Basic and acidic residues" evidence="1">
    <location>
        <begin position="67"/>
        <end position="77"/>
    </location>
</feature>
<reference evidence="3 4" key="1">
    <citation type="submission" date="2023-06" db="EMBL/GenBank/DDBJ databases">
        <title>Actinomycetospora Odt1-22.</title>
        <authorList>
            <person name="Supong K."/>
        </authorList>
    </citation>
    <scope>NUCLEOTIDE SEQUENCE [LARGE SCALE GENOMIC DNA]</scope>
    <source>
        <strain evidence="3 4">Odt1-22</strain>
    </source>
</reference>
<dbReference type="Proteomes" id="UP001231924">
    <property type="component" value="Unassembled WGS sequence"/>
</dbReference>
<dbReference type="NCBIfam" id="NF041492">
    <property type="entry name" value="MobF"/>
    <property type="match status" value="1"/>
</dbReference>
<feature type="compositionally biased region" description="Basic and acidic residues" evidence="1">
    <location>
        <begin position="1536"/>
        <end position="1547"/>
    </location>
</feature>
<dbReference type="InterPro" id="IPR027417">
    <property type="entry name" value="P-loop_NTPase"/>
</dbReference>
<feature type="region of interest" description="Disordered" evidence="1">
    <location>
        <begin position="1461"/>
        <end position="1674"/>
    </location>
</feature>
<accession>A0ABT7MJ57</accession>
<dbReference type="RefSeq" id="WP_286057099.1">
    <property type="nucleotide sequence ID" value="NZ_JASVWF010000011.1"/>
</dbReference>
<protein>
    <submittedName>
        <fullName evidence="3">MobF family relaxase</fullName>
    </submittedName>
</protein>
<evidence type="ECO:0000256" key="1">
    <source>
        <dbReference type="SAM" id="MobiDB-lite"/>
    </source>
</evidence>
<dbReference type="CDD" id="cd17933">
    <property type="entry name" value="DEXSc_RecD-like"/>
    <property type="match status" value="1"/>
</dbReference>
<organism evidence="3 4">
    <name type="scientific">Actinomycetospora termitidis</name>
    <dbReference type="NCBI Taxonomy" id="3053470"/>
    <lineage>
        <taxon>Bacteria</taxon>
        <taxon>Bacillati</taxon>
        <taxon>Actinomycetota</taxon>
        <taxon>Actinomycetes</taxon>
        <taxon>Pseudonocardiales</taxon>
        <taxon>Pseudonocardiaceae</taxon>
        <taxon>Actinomycetospora</taxon>
    </lineage>
</organism>
<feature type="compositionally biased region" description="Basic and acidic residues" evidence="1">
    <location>
        <begin position="1557"/>
        <end position="1577"/>
    </location>
</feature>
<feature type="region of interest" description="Disordered" evidence="1">
    <location>
        <begin position="26"/>
        <end position="78"/>
    </location>
</feature>
<feature type="compositionally biased region" description="Basic and acidic residues" evidence="1">
    <location>
        <begin position="26"/>
        <end position="58"/>
    </location>
</feature>
<feature type="compositionally biased region" description="Polar residues" evidence="1">
    <location>
        <begin position="1263"/>
        <end position="1279"/>
    </location>
</feature>
<dbReference type="Gene3D" id="3.40.50.300">
    <property type="entry name" value="P-loop containing nucleotide triphosphate hydrolases"/>
    <property type="match status" value="2"/>
</dbReference>
<dbReference type="Pfam" id="PF08751">
    <property type="entry name" value="TrwC"/>
    <property type="match status" value="1"/>
</dbReference>
<feature type="region of interest" description="Disordered" evidence="1">
    <location>
        <begin position="1318"/>
        <end position="1371"/>
    </location>
</feature>
<feature type="compositionally biased region" description="Basic and acidic residues" evidence="1">
    <location>
        <begin position="1318"/>
        <end position="1351"/>
    </location>
</feature>
<feature type="domain" description="TrwC relaxase" evidence="2">
    <location>
        <begin position="63"/>
        <end position="398"/>
    </location>
</feature>
<sequence>MTTTVTPVHAGPGALDYFLRQQGCGERDRKVDLERGAVEREAEGAEREAGKEPGREQEGSLGYFTDHAGHDEQERGEPAGVWLGSGLAEFGFNPGDEISEDDARAVFERLEHPKTGEALGARHRKYKSAEVKLREALEREPDATPERREELKWQIRGQVSSPVAYWDIAFSAPKSVSVLYAALAVEGRYAEAERVWEAHREGAAAALSYVEDKAGWSRRGYHGKAQDGRSVGEWVAANQWTAVRFDHTTSRTGDPQIHSHVLVPNRVQCADTDKYGQRKWRSVDGKGLYQVKRAADAVYQRTMFEALHRDLGTSAVERVDGNGWEIEGIDQEVCEAFSSRRGQIEQVVARYIADYTETHGKPPEARELFMMYKTASLNTRPPKPEPQTREEREAGWRATPGFSSDALVDQAVGRRLVDDAEREPESGWAPLDRQRVIAAAVEEVQSRRASWTAQDLEAAINMRLQIDSTVPAAERAGMLAGLVAEAVAPGGAAKVVGLVPPEVVITPAAARRAEDGLSRFSRPMPDRFATEDQLAAEDSLLAAAKRGGAPALSPSQIEAVREDIRAAGLNSGQRAAVEGILASDRQIDVLIGPAGTGKSFTVAALSEVWQREHGAPVLGLATSQIATDVLNEDGLDAINTSKFLGLYEPDPRTGLPEQILEPNTLLIVDETGMAATGQLGRIQRIAEAAGAKLLFTGDHEQLDAVGAGGALRQLAGDVPTFTLDEVVRFNQDWEREASLGLREGQAMVLRDYDAHGRLFEGDETAMVGQAKDMFLATRLRGEASLLIVPRNDQAAQLSGELRAQLQAYGVVSTDDLAVAALRDGNRAGVGDLIQTRRNDWRTRTTNGRPVVNRDIWRVLEHRDDGSLRVEKIDARGRATAGGEVTLTPDYLGKHATLAYAVTNHAAQGVTVGQSINVYDVASTRSQIYVGMTRGRDGNWAFVVTRAEVDDEKYLEPLRSDRFAVLTHALEQDTAQRTATDTLRAELEHAEGIAQLGTAWRTLGDEHNRDRYCDILRSVLTPAEMDRLDDEDGVARFLRAVRSAELAGRIPERLLPSLVNQSPLGDARSVSDVLRHRLHAELGEAPQPISTSWVGRTHGVSRDGLGGDLGRFQVELAMAMDRREQALGERVADDPPAWALAAPALGALPEDPVARVEWVARAGAVAACREWIGAHDLPETVALGPAPSRENPDARAVWERAYSALGAPADQRDYARAGDAELQAMVERYHREQAWAPTYVADLLRKTEQRLVRFQTKETLEAQHLSTLTDPAERATSQARLDSHHEQVTRLVERAGAYREIHEARQGWYAETELARHHAEHAARELDRRQALVPERASDPETTEPPRGEGGRVVEQVEQNREPIQTPQEQYRELSTRAREAQQVRAEAHAEFVAGVRRAETEQMDRLDPEGSLDPAGRAAAARAENLARTVAAVRAEHGDRLDPEGQRDDLELLSARAVEIAHERDQAEQARAVERAATHERVDPRGVLDESARDALAWAERHRPVTEPDLHAGAPQSGGSDMARAAERVAGPPERGPQRHTPERDQNAEELTPQPQDRQERETQTPREGEHAERNDQVDQAVQPSRVEPEQGAEPGRRFPTSEALQAGVERARAARERVDAQRAERARTETERHAQRARSKPEQQQEQRAQRESAARNPWARSEQQRNPYERFR</sequence>
<feature type="compositionally biased region" description="Basic and acidic residues" evidence="1">
    <location>
        <begin position="1610"/>
        <end position="1655"/>
    </location>
</feature>
<name>A0ABT7MJ57_9PSEU</name>
<evidence type="ECO:0000313" key="4">
    <source>
        <dbReference type="Proteomes" id="UP001231924"/>
    </source>
</evidence>
<dbReference type="CDD" id="cd18809">
    <property type="entry name" value="SF1_C_RecD"/>
    <property type="match status" value="1"/>
</dbReference>
<gene>
    <name evidence="3" type="primary">mobF</name>
    <name evidence="3" type="ORF">QRT03_31330</name>
</gene>
<dbReference type="InterPro" id="IPR014862">
    <property type="entry name" value="TrwC"/>
</dbReference>
<dbReference type="EMBL" id="JASVWF010000011">
    <property type="protein sequence ID" value="MDL5160496.1"/>
    <property type="molecule type" value="Genomic_DNA"/>
</dbReference>
<dbReference type="SUPFAM" id="SSF52540">
    <property type="entry name" value="P-loop containing nucleoside triphosphate hydrolases"/>
    <property type="match status" value="2"/>
</dbReference>
<keyword evidence="4" id="KW-1185">Reference proteome</keyword>
<dbReference type="Pfam" id="PF13604">
    <property type="entry name" value="AAA_30"/>
    <property type="match status" value="1"/>
</dbReference>
<proteinExistence type="predicted"/>
<comment type="caution">
    <text evidence="3">The sequence shown here is derived from an EMBL/GenBank/DDBJ whole genome shotgun (WGS) entry which is preliminary data.</text>
</comment>